<name>A0A0E4BXH9_9BRAD</name>
<evidence type="ECO:0000313" key="2">
    <source>
        <dbReference type="EMBL" id="BAR62611.1"/>
    </source>
</evidence>
<reference evidence="2 3" key="1">
    <citation type="submission" date="2014-11" db="EMBL/GenBank/DDBJ databases">
        <title>Symbiosis island explosion on the genome of extra-slow-growing strains of soybean bradyrhizobia with massive insertion sequences.</title>
        <authorList>
            <person name="Iida T."/>
            <person name="Minamisawa K."/>
        </authorList>
    </citation>
    <scope>NUCLEOTIDE SEQUENCE [LARGE SCALE GENOMIC DNA]</scope>
    <source>
        <strain evidence="2 3">NK6</strain>
    </source>
</reference>
<protein>
    <submittedName>
        <fullName evidence="2">Uncharacterized protein</fullName>
    </submittedName>
</protein>
<evidence type="ECO:0000256" key="1">
    <source>
        <dbReference type="SAM" id="MobiDB-lite"/>
    </source>
</evidence>
<dbReference type="AlphaFoldDB" id="A0A0E4BXH9"/>
<feature type="region of interest" description="Disordered" evidence="1">
    <location>
        <begin position="1"/>
        <end position="35"/>
    </location>
</feature>
<evidence type="ECO:0000313" key="3">
    <source>
        <dbReference type="Proteomes" id="UP000063308"/>
    </source>
</evidence>
<accession>A0A0E4BXH9</accession>
<gene>
    <name evidence="2" type="ORF">NK6_9472</name>
</gene>
<proteinExistence type="predicted"/>
<organism evidence="2 3">
    <name type="scientific">Bradyrhizobium diazoefficiens</name>
    <dbReference type="NCBI Taxonomy" id="1355477"/>
    <lineage>
        <taxon>Bacteria</taxon>
        <taxon>Pseudomonadati</taxon>
        <taxon>Pseudomonadota</taxon>
        <taxon>Alphaproteobacteria</taxon>
        <taxon>Hyphomicrobiales</taxon>
        <taxon>Nitrobacteraceae</taxon>
        <taxon>Bradyrhizobium</taxon>
    </lineage>
</organism>
<dbReference type="EMBL" id="AP014685">
    <property type="protein sequence ID" value="BAR62611.1"/>
    <property type="molecule type" value="Genomic_DNA"/>
</dbReference>
<sequence length="35" mass="3756">MGQREPPRAHLPPCSRGSRPLTPTLPARAKLVAPP</sequence>
<dbReference type="Proteomes" id="UP000063308">
    <property type="component" value="Chromosome"/>
</dbReference>